<evidence type="ECO:0000313" key="2">
    <source>
        <dbReference type="Proteomes" id="UP000256269"/>
    </source>
</evidence>
<organism evidence="1 2">
    <name type="scientific">Kutzneria buriramensis</name>
    <dbReference type="NCBI Taxonomy" id="1045776"/>
    <lineage>
        <taxon>Bacteria</taxon>
        <taxon>Bacillati</taxon>
        <taxon>Actinomycetota</taxon>
        <taxon>Actinomycetes</taxon>
        <taxon>Pseudonocardiales</taxon>
        <taxon>Pseudonocardiaceae</taxon>
        <taxon>Kutzneria</taxon>
    </lineage>
</organism>
<dbReference type="Proteomes" id="UP000256269">
    <property type="component" value="Unassembled WGS sequence"/>
</dbReference>
<dbReference type="EMBL" id="QUNO01000001">
    <property type="protein sequence ID" value="REH55067.1"/>
    <property type="molecule type" value="Genomic_DNA"/>
</dbReference>
<evidence type="ECO:0008006" key="3">
    <source>
        <dbReference type="Google" id="ProtNLM"/>
    </source>
</evidence>
<gene>
    <name evidence="1" type="ORF">BCF44_10183</name>
</gene>
<reference evidence="1 2" key="1">
    <citation type="submission" date="2018-08" db="EMBL/GenBank/DDBJ databases">
        <title>Genomic Encyclopedia of Archaeal and Bacterial Type Strains, Phase II (KMG-II): from individual species to whole genera.</title>
        <authorList>
            <person name="Goeker M."/>
        </authorList>
    </citation>
    <scope>NUCLEOTIDE SEQUENCE [LARGE SCALE GENOMIC DNA]</scope>
    <source>
        <strain evidence="1 2">DSM 45791</strain>
    </source>
</reference>
<keyword evidence="2" id="KW-1185">Reference proteome</keyword>
<comment type="caution">
    <text evidence="1">The sequence shown here is derived from an EMBL/GenBank/DDBJ whole genome shotgun (WGS) entry which is preliminary data.</text>
</comment>
<name>A0A3E0I8T9_9PSEU</name>
<sequence>MDMAEQVGADLGAIGAILAPFDGVKSEYAGISGGHITVNHDTVLQAGKAIADHWLQLQQITQSKLPDLVVSGMGKDDVSEAAMIAWNEVLNSNPDSYSKRITAYVQGLRQLADNLRAAAQQYGFTEDQVKDAFGALR</sequence>
<evidence type="ECO:0000313" key="1">
    <source>
        <dbReference type="EMBL" id="REH55067.1"/>
    </source>
</evidence>
<accession>A0A3E0I8T9</accession>
<protein>
    <recommendedName>
        <fullName evidence="3">PE family protein</fullName>
    </recommendedName>
</protein>
<dbReference type="AlphaFoldDB" id="A0A3E0I8T9"/>
<proteinExistence type="predicted"/>